<comment type="caution">
    <text evidence="1">The sequence shown here is derived from an EMBL/GenBank/DDBJ whole genome shotgun (WGS) entry which is preliminary data.</text>
</comment>
<gene>
    <name evidence="1" type="ORF">LCGC14_2052740</name>
</gene>
<accession>A0A0F9HKK1</accession>
<dbReference type="AlphaFoldDB" id="A0A0F9HKK1"/>
<protein>
    <submittedName>
        <fullName evidence="1">Uncharacterized protein</fullName>
    </submittedName>
</protein>
<name>A0A0F9HKK1_9ZZZZ</name>
<evidence type="ECO:0000313" key="1">
    <source>
        <dbReference type="EMBL" id="KKL75657.1"/>
    </source>
</evidence>
<sequence>MTELKTLAEEHGLEQVCLGCDMYNSKGCVNSKGKILCSTRDYLIKQVNQETTPYNWKNET</sequence>
<dbReference type="EMBL" id="LAZR01024286">
    <property type="protein sequence ID" value="KKL75657.1"/>
    <property type="molecule type" value="Genomic_DNA"/>
</dbReference>
<reference evidence="1" key="1">
    <citation type="journal article" date="2015" name="Nature">
        <title>Complex archaea that bridge the gap between prokaryotes and eukaryotes.</title>
        <authorList>
            <person name="Spang A."/>
            <person name="Saw J.H."/>
            <person name="Jorgensen S.L."/>
            <person name="Zaremba-Niedzwiedzka K."/>
            <person name="Martijn J."/>
            <person name="Lind A.E."/>
            <person name="van Eijk R."/>
            <person name="Schleper C."/>
            <person name="Guy L."/>
            <person name="Ettema T.J."/>
        </authorList>
    </citation>
    <scope>NUCLEOTIDE SEQUENCE</scope>
</reference>
<organism evidence="1">
    <name type="scientific">marine sediment metagenome</name>
    <dbReference type="NCBI Taxonomy" id="412755"/>
    <lineage>
        <taxon>unclassified sequences</taxon>
        <taxon>metagenomes</taxon>
        <taxon>ecological metagenomes</taxon>
    </lineage>
</organism>
<proteinExistence type="predicted"/>